<dbReference type="Proteomes" id="UP001165422">
    <property type="component" value="Unassembled WGS sequence"/>
</dbReference>
<dbReference type="EMBL" id="JAJJPB010000005">
    <property type="protein sequence ID" value="MCC9294438.1"/>
    <property type="molecule type" value="Genomic_DNA"/>
</dbReference>
<comment type="caution">
    <text evidence="6">The sequence shown here is derived from an EMBL/GenBank/DDBJ whole genome shotgun (WGS) entry which is preliminary data.</text>
</comment>
<dbReference type="InterPro" id="IPR036390">
    <property type="entry name" value="WH_DNA-bd_sf"/>
</dbReference>
<evidence type="ECO:0000256" key="1">
    <source>
        <dbReference type="ARBA" id="ARBA00023015"/>
    </source>
</evidence>
<dbReference type="InterPro" id="IPR029016">
    <property type="entry name" value="GAF-like_dom_sf"/>
</dbReference>
<dbReference type="Gene3D" id="3.30.450.40">
    <property type="match status" value="1"/>
</dbReference>
<evidence type="ECO:0000256" key="3">
    <source>
        <dbReference type="ARBA" id="ARBA00023163"/>
    </source>
</evidence>
<feature type="domain" description="IclR-ED" evidence="5">
    <location>
        <begin position="69"/>
        <end position="252"/>
    </location>
</feature>
<evidence type="ECO:0000256" key="2">
    <source>
        <dbReference type="ARBA" id="ARBA00023125"/>
    </source>
</evidence>
<dbReference type="InterPro" id="IPR005471">
    <property type="entry name" value="Tscrpt_reg_IclR_N"/>
</dbReference>
<dbReference type="InterPro" id="IPR036388">
    <property type="entry name" value="WH-like_DNA-bd_sf"/>
</dbReference>
<name>A0ABS8N6S4_9CLOT</name>
<reference evidence="6" key="1">
    <citation type="submission" date="2021-11" db="EMBL/GenBank/DDBJ databases">
        <authorList>
            <person name="Qingchun L."/>
            <person name="Dong Z."/>
            <person name="Zongwei Q."/>
            <person name="Jia Z."/>
            <person name="Duotao L."/>
        </authorList>
    </citation>
    <scope>NUCLEOTIDE SEQUENCE</scope>
    <source>
        <strain evidence="6">WLY-B-L2</strain>
    </source>
</reference>
<accession>A0ABS8N6S4</accession>
<dbReference type="InterPro" id="IPR014757">
    <property type="entry name" value="Tscrpt_reg_IclR_C"/>
</dbReference>
<dbReference type="PANTHER" id="PTHR30136:SF7">
    <property type="entry name" value="HTH-TYPE TRANSCRIPTIONAL REGULATOR KDGR-RELATED"/>
    <property type="match status" value="1"/>
</dbReference>
<feature type="domain" description="HTH iclR-type" evidence="4">
    <location>
        <begin position="5"/>
        <end position="68"/>
    </location>
</feature>
<evidence type="ECO:0000313" key="6">
    <source>
        <dbReference type="EMBL" id="MCC9294438.1"/>
    </source>
</evidence>
<dbReference type="SUPFAM" id="SSF46785">
    <property type="entry name" value="Winged helix' DNA-binding domain"/>
    <property type="match status" value="1"/>
</dbReference>
<evidence type="ECO:0000259" key="4">
    <source>
        <dbReference type="PROSITE" id="PS51077"/>
    </source>
</evidence>
<dbReference type="Gene3D" id="1.10.10.10">
    <property type="entry name" value="Winged helix-like DNA-binding domain superfamily/Winged helix DNA-binding domain"/>
    <property type="match status" value="1"/>
</dbReference>
<evidence type="ECO:0000313" key="7">
    <source>
        <dbReference type="Proteomes" id="UP001165422"/>
    </source>
</evidence>
<dbReference type="Pfam" id="PF09339">
    <property type="entry name" value="HTH_IclR"/>
    <property type="match status" value="1"/>
</dbReference>
<proteinExistence type="predicted"/>
<dbReference type="SMART" id="SM00346">
    <property type="entry name" value="HTH_ICLR"/>
    <property type="match status" value="1"/>
</dbReference>
<organism evidence="6 7">
    <name type="scientific">Clostridium aromativorans</name>
    <dbReference type="NCBI Taxonomy" id="2836848"/>
    <lineage>
        <taxon>Bacteria</taxon>
        <taxon>Bacillati</taxon>
        <taxon>Bacillota</taxon>
        <taxon>Clostridia</taxon>
        <taxon>Eubacteriales</taxon>
        <taxon>Clostridiaceae</taxon>
        <taxon>Clostridium</taxon>
    </lineage>
</organism>
<protein>
    <submittedName>
        <fullName evidence="6">IclR family transcriptional regulator</fullName>
    </submittedName>
</protein>
<dbReference type="PANTHER" id="PTHR30136">
    <property type="entry name" value="HELIX-TURN-HELIX TRANSCRIPTIONAL REGULATOR, ICLR FAMILY"/>
    <property type="match status" value="1"/>
</dbReference>
<keyword evidence="1" id="KW-0805">Transcription regulation</keyword>
<dbReference type="PROSITE" id="PS51077">
    <property type="entry name" value="HTH_ICLR"/>
    <property type="match status" value="1"/>
</dbReference>
<dbReference type="RefSeq" id="WP_229981211.1">
    <property type="nucleotide sequence ID" value="NZ_JAJJPB010000005.1"/>
</dbReference>
<keyword evidence="3" id="KW-0804">Transcription</keyword>
<dbReference type="SUPFAM" id="SSF55781">
    <property type="entry name" value="GAF domain-like"/>
    <property type="match status" value="1"/>
</dbReference>
<dbReference type="PROSITE" id="PS51078">
    <property type="entry name" value="ICLR_ED"/>
    <property type="match status" value="1"/>
</dbReference>
<dbReference type="Pfam" id="PF01614">
    <property type="entry name" value="IclR_C"/>
    <property type="match status" value="1"/>
</dbReference>
<gene>
    <name evidence="6" type="ORF">LN736_06125</name>
</gene>
<keyword evidence="7" id="KW-1185">Reference proteome</keyword>
<sequence>MNCLNKAILRGLDILKFIGEREEPVTIAELSRSLNIPKTSVFNIVNALVERDFLSIKDKKLKSYELGIGAFKLGSLYLNKTELINIADPILKLVTDNIGETVFLAVVNNNELVYIDKKESKKALRTTADLGSIMPLYSTGLGKAILATYSEAEISEYLSKVKLIPRTKSTLVNPEDLLKDLEATRKRGYSISDEENEDGIFCIGVPVYNNVGKAIAAVSTSKLKVKKYDENVEENKNFIIKAALEISKKLGYTREKLF</sequence>
<dbReference type="InterPro" id="IPR050707">
    <property type="entry name" value="HTH_MetabolicPath_Reg"/>
</dbReference>
<keyword evidence="2" id="KW-0238">DNA-binding</keyword>
<evidence type="ECO:0000259" key="5">
    <source>
        <dbReference type="PROSITE" id="PS51078"/>
    </source>
</evidence>